<dbReference type="GO" id="GO:0008168">
    <property type="term" value="F:methyltransferase activity"/>
    <property type="evidence" value="ECO:0007669"/>
    <property type="project" value="UniProtKB-KW"/>
</dbReference>
<name>A0A6H1ZZY1_9ZZZZ</name>
<sequence length="242" mass="27036">MLFLHNNKPPNYMDLVDWRWDTLLTKEPETIAWLDTLQPGDVLVDGGANIGLYATYAAKIQPEALIIAIEPHPINVATMYQIIEGLPNVFVINACLTEHDVLGHFLLPEDNRPGNAGGVFNDHKLGINPYYLWPGSVITQGLSLDSIIMRYCSRLPWPTHIKLDIDDGTIGALKGMGICLLRGNFKSLLVEVTDNILEEAVHLITSYGLPLDEQLMSLPDHSNHRRKADPNNHTKNLIFKKG</sequence>
<evidence type="ECO:0000256" key="1">
    <source>
        <dbReference type="SAM" id="MobiDB-lite"/>
    </source>
</evidence>
<dbReference type="AlphaFoldDB" id="A0A6H1ZZY1"/>
<evidence type="ECO:0000313" key="3">
    <source>
        <dbReference type="EMBL" id="QJI01641.1"/>
    </source>
</evidence>
<dbReference type="EMBL" id="MT144939">
    <property type="protein sequence ID" value="QJI01641.1"/>
    <property type="molecule type" value="Genomic_DNA"/>
</dbReference>
<gene>
    <name evidence="2" type="ORF">TM448A03221_0002</name>
    <name evidence="3" type="ORF">TM448B02669_0002</name>
</gene>
<reference evidence="2" key="1">
    <citation type="submission" date="2020-03" db="EMBL/GenBank/DDBJ databases">
        <title>The deep terrestrial virosphere.</title>
        <authorList>
            <person name="Holmfeldt K."/>
            <person name="Nilsson E."/>
            <person name="Simone D."/>
            <person name="Lopez-Fernandez M."/>
            <person name="Wu X."/>
            <person name="de Brujin I."/>
            <person name="Lundin D."/>
            <person name="Andersson A."/>
            <person name="Bertilsson S."/>
            <person name="Dopson M."/>
        </authorList>
    </citation>
    <scope>NUCLEOTIDE SEQUENCE</scope>
    <source>
        <strain evidence="2">TM448A03221</strain>
        <strain evidence="3">TM448B02669</strain>
    </source>
</reference>
<keyword evidence="2" id="KW-0489">Methyltransferase</keyword>
<dbReference type="SUPFAM" id="SSF53335">
    <property type="entry name" value="S-adenosyl-L-methionine-dependent methyltransferases"/>
    <property type="match status" value="1"/>
</dbReference>
<accession>A0A6H1ZZY1</accession>
<dbReference type="InterPro" id="IPR029063">
    <property type="entry name" value="SAM-dependent_MTases_sf"/>
</dbReference>
<feature type="region of interest" description="Disordered" evidence="1">
    <location>
        <begin position="221"/>
        <end position="242"/>
    </location>
</feature>
<dbReference type="Gene3D" id="3.40.50.150">
    <property type="entry name" value="Vaccinia Virus protein VP39"/>
    <property type="match status" value="1"/>
</dbReference>
<dbReference type="GO" id="GO:0032259">
    <property type="term" value="P:methylation"/>
    <property type="evidence" value="ECO:0007669"/>
    <property type="project" value="UniProtKB-KW"/>
</dbReference>
<protein>
    <submittedName>
        <fullName evidence="2">Putative methyltransferase</fullName>
    </submittedName>
</protein>
<organism evidence="2">
    <name type="scientific">viral metagenome</name>
    <dbReference type="NCBI Taxonomy" id="1070528"/>
    <lineage>
        <taxon>unclassified sequences</taxon>
        <taxon>metagenomes</taxon>
        <taxon>organismal metagenomes</taxon>
    </lineage>
</organism>
<keyword evidence="2" id="KW-0808">Transferase</keyword>
<dbReference type="EMBL" id="MT144391">
    <property type="protein sequence ID" value="QJA53068.1"/>
    <property type="molecule type" value="Genomic_DNA"/>
</dbReference>
<evidence type="ECO:0000313" key="2">
    <source>
        <dbReference type="EMBL" id="QJA53068.1"/>
    </source>
</evidence>
<proteinExistence type="predicted"/>